<feature type="non-terminal residue" evidence="1">
    <location>
        <position position="1"/>
    </location>
</feature>
<name>A0A382EXC4_9ZZZZ</name>
<reference evidence="1" key="1">
    <citation type="submission" date="2018-05" db="EMBL/GenBank/DDBJ databases">
        <authorList>
            <person name="Lanie J.A."/>
            <person name="Ng W.-L."/>
            <person name="Kazmierczak K.M."/>
            <person name="Andrzejewski T.M."/>
            <person name="Davidsen T.M."/>
            <person name="Wayne K.J."/>
            <person name="Tettelin H."/>
            <person name="Glass J.I."/>
            <person name="Rusch D."/>
            <person name="Podicherti R."/>
            <person name="Tsui H.-C.T."/>
            <person name="Winkler M.E."/>
        </authorList>
    </citation>
    <scope>NUCLEOTIDE SEQUENCE</scope>
</reference>
<proteinExistence type="predicted"/>
<dbReference type="EMBL" id="UINC01046510">
    <property type="protein sequence ID" value="SVB54623.1"/>
    <property type="molecule type" value="Genomic_DNA"/>
</dbReference>
<evidence type="ECO:0000313" key="1">
    <source>
        <dbReference type="EMBL" id="SVB54623.1"/>
    </source>
</evidence>
<organism evidence="1">
    <name type="scientific">marine metagenome</name>
    <dbReference type="NCBI Taxonomy" id="408172"/>
    <lineage>
        <taxon>unclassified sequences</taxon>
        <taxon>metagenomes</taxon>
        <taxon>ecological metagenomes</taxon>
    </lineage>
</organism>
<sequence length="68" mass="6314">VASALAVLSGVTIAVGGCGDSWSPTAPSAAGGDCAGDSGVPSAVADLNSVDTVSANYGQTAVSVVCTQ</sequence>
<dbReference type="AlphaFoldDB" id="A0A382EXC4"/>
<gene>
    <name evidence="1" type="ORF">METZ01_LOCUS207477</name>
</gene>
<accession>A0A382EXC4</accession>
<protein>
    <submittedName>
        <fullName evidence="1">Uncharacterized protein</fullName>
    </submittedName>
</protein>